<dbReference type="InterPro" id="IPR051538">
    <property type="entry name" value="Acyl-CoA_Synth/Transferase"/>
</dbReference>
<organism evidence="6 7">
    <name type="scientific">candidate division MSBL1 archaeon SCGC-AAA261F17</name>
    <dbReference type="NCBI Taxonomy" id="1698274"/>
    <lineage>
        <taxon>Archaea</taxon>
        <taxon>Methanobacteriati</taxon>
        <taxon>Methanobacteriota</taxon>
        <taxon>candidate division MSBL1</taxon>
    </lineage>
</organism>
<sequence length="238" mass="26403">MKSKILQDLAEKGIKSLNEVEARGVLKEYDIACPEEIMVKYGAEKGGKDYLREMKEGGMPEYPVFLKVISRAITSKTDANAIERVSSDEEASKSIDRILKNAKRYDEKAEVQGVLASEDASNETREVFLGAAVDDHFGHMISLGFGGIYVEVYGDVEFRAVPLEESDVHSMINGLRGKEILGDFRGMRAIDMDSLVETTLKFSRLIEENPEIREMDVNPLLAGPGRTVAVDTLIRISP</sequence>
<dbReference type="Gene3D" id="3.30.470.20">
    <property type="entry name" value="ATP-grasp fold, B domain"/>
    <property type="match status" value="1"/>
</dbReference>
<evidence type="ECO:0000256" key="4">
    <source>
        <dbReference type="ARBA" id="ARBA00022741"/>
    </source>
</evidence>
<evidence type="ECO:0000256" key="1">
    <source>
        <dbReference type="ARBA" id="ARBA00001619"/>
    </source>
</evidence>
<dbReference type="Pfam" id="PF13549">
    <property type="entry name" value="ATP-grasp_5"/>
    <property type="match status" value="1"/>
</dbReference>
<dbReference type="GO" id="GO:0005524">
    <property type="term" value="F:ATP binding"/>
    <property type="evidence" value="ECO:0007669"/>
    <property type="project" value="UniProtKB-KW"/>
</dbReference>
<proteinExistence type="predicted"/>
<reference evidence="6 7" key="1">
    <citation type="journal article" date="2016" name="Sci. Rep.">
        <title>Metabolic traits of an uncultured archaeal lineage -MSBL1- from brine pools of the Red Sea.</title>
        <authorList>
            <person name="Mwirichia R."/>
            <person name="Alam I."/>
            <person name="Rashid M."/>
            <person name="Vinu M."/>
            <person name="Ba-Alawi W."/>
            <person name="Anthony Kamau A."/>
            <person name="Kamanda Ngugi D."/>
            <person name="Goker M."/>
            <person name="Klenk H.P."/>
            <person name="Bajic V."/>
            <person name="Stingl U."/>
        </authorList>
    </citation>
    <scope>NUCLEOTIDE SEQUENCE [LARGE SCALE GENOMIC DNA]</scope>
    <source>
        <strain evidence="6">SCGC-AAA261F17</strain>
    </source>
</reference>
<accession>A0A133V6F1</accession>
<dbReference type="EMBL" id="LHXY01000018">
    <property type="protein sequence ID" value="KXB01976.1"/>
    <property type="molecule type" value="Genomic_DNA"/>
</dbReference>
<dbReference type="Gene3D" id="3.30.1490.20">
    <property type="entry name" value="ATP-grasp fold, A domain"/>
    <property type="match status" value="1"/>
</dbReference>
<dbReference type="PANTHER" id="PTHR43334:SF1">
    <property type="entry name" value="3-HYDROXYPROPIONATE--COA LIGASE [ADP-FORMING]"/>
    <property type="match status" value="1"/>
</dbReference>
<name>A0A133V6F1_9EURY</name>
<protein>
    <recommendedName>
        <fullName evidence="2">acetate--CoA ligase (ADP-forming)</fullName>
        <ecNumber evidence="2">6.2.1.13</ecNumber>
    </recommendedName>
</protein>
<comment type="catalytic activity">
    <reaction evidence="1">
        <text>acetate + ATP + CoA = acetyl-CoA + ADP + phosphate</text>
        <dbReference type="Rhea" id="RHEA:15081"/>
        <dbReference type="ChEBI" id="CHEBI:30089"/>
        <dbReference type="ChEBI" id="CHEBI:30616"/>
        <dbReference type="ChEBI" id="CHEBI:43474"/>
        <dbReference type="ChEBI" id="CHEBI:57287"/>
        <dbReference type="ChEBI" id="CHEBI:57288"/>
        <dbReference type="ChEBI" id="CHEBI:456216"/>
        <dbReference type="EC" id="6.2.1.13"/>
    </reaction>
</comment>
<dbReference type="EC" id="6.2.1.13" evidence="2"/>
<evidence type="ECO:0000313" key="6">
    <source>
        <dbReference type="EMBL" id="KXB01976.1"/>
    </source>
</evidence>
<keyword evidence="4" id="KW-0547">Nucleotide-binding</keyword>
<dbReference type="InterPro" id="IPR013815">
    <property type="entry name" value="ATP_grasp_subdomain_1"/>
</dbReference>
<gene>
    <name evidence="6" type="ORF">AKJ44_01715</name>
</gene>
<dbReference type="PANTHER" id="PTHR43334">
    <property type="entry name" value="ACETATE--COA LIGASE [ADP-FORMING]"/>
    <property type="match status" value="1"/>
</dbReference>
<dbReference type="GO" id="GO:0043758">
    <property type="term" value="F:acetate-CoA ligase (ADP-forming) activity"/>
    <property type="evidence" value="ECO:0007669"/>
    <property type="project" value="UniProtKB-EC"/>
</dbReference>
<dbReference type="AlphaFoldDB" id="A0A133V6F1"/>
<keyword evidence="7" id="KW-1185">Reference proteome</keyword>
<keyword evidence="5" id="KW-0067">ATP-binding</keyword>
<evidence type="ECO:0000256" key="2">
    <source>
        <dbReference type="ARBA" id="ARBA00012957"/>
    </source>
</evidence>
<dbReference type="SUPFAM" id="SSF56059">
    <property type="entry name" value="Glutathione synthetase ATP-binding domain-like"/>
    <property type="match status" value="1"/>
</dbReference>
<evidence type="ECO:0000256" key="5">
    <source>
        <dbReference type="ARBA" id="ARBA00022840"/>
    </source>
</evidence>
<evidence type="ECO:0000256" key="3">
    <source>
        <dbReference type="ARBA" id="ARBA00022598"/>
    </source>
</evidence>
<comment type="caution">
    <text evidence="6">The sequence shown here is derived from an EMBL/GenBank/DDBJ whole genome shotgun (WGS) entry which is preliminary data.</text>
</comment>
<evidence type="ECO:0000313" key="7">
    <source>
        <dbReference type="Proteomes" id="UP000070035"/>
    </source>
</evidence>
<keyword evidence="3" id="KW-0436">Ligase</keyword>
<dbReference type="Proteomes" id="UP000070035">
    <property type="component" value="Unassembled WGS sequence"/>
</dbReference>